<evidence type="ECO:0000256" key="3">
    <source>
        <dbReference type="ARBA" id="ARBA00022776"/>
    </source>
</evidence>
<keyword evidence="6" id="KW-0131">Cell cycle</keyword>
<dbReference type="InterPro" id="IPR011990">
    <property type="entry name" value="TPR-like_helical_dom_sf"/>
</dbReference>
<dbReference type="Pfam" id="PF13181">
    <property type="entry name" value="TPR_8"/>
    <property type="match status" value="1"/>
</dbReference>
<keyword evidence="1" id="KW-0132">Cell division</keyword>
<evidence type="ECO:0000256" key="5">
    <source>
        <dbReference type="ARBA" id="ARBA00022803"/>
    </source>
</evidence>
<evidence type="ECO:0000256" key="2">
    <source>
        <dbReference type="ARBA" id="ARBA00022737"/>
    </source>
</evidence>
<dbReference type="GO" id="GO:0031145">
    <property type="term" value="P:anaphase-promoting complex-dependent catabolic process"/>
    <property type="evidence" value="ECO:0007669"/>
    <property type="project" value="TreeGrafter"/>
</dbReference>
<dbReference type="OMA" id="ERCLYHS"/>
<dbReference type="GO" id="GO:0005680">
    <property type="term" value="C:anaphase-promoting complex"/>
    <property type="evidence" value="ECO:0007669"/>
    <property type="project" value="InterPro"/>
</dbReference>
<organism evidence="10">
    <name type="scientific">Picea sitchensis</name>
    <name type="common">Sitka spruce</name>
    <name type="synonym">Pinus sitchensis</name>
    <dbReference type="NCBI Taxonomy" id="3332"/>
    <lineage>
        <taxon>Eukaryota</taxon>
        <taxon>Viridiplantae</taxon>
        <taxon>Streptophyta</taxon>
        <taxon>Embryophyta</taxon>
        <taxon>Tracheophyta</taxon>
        <taxon>Spermatophyta</taxon>
        <taxon>Pinopsida</taxon>
        <taxon>Pinidae</taxon>
        <taxon>Conifers I</taxon>
        <taxon>Pinales</taxon>
        <taxon>Pinaceae</taxon>
        <taxon>Picea</taxon>
    </lineage>
</organism>
<evidence type="ECO:0000256" key="8">
    <source>
        <dbReference type="SAM" id="MobiDB-lite"/>
    </source>
</evidence>
<dbReference type="GO" id="GO:0016567">
    <property type="term" value="P:protein ubiquitination"/>
    <property type="evidence" value="ECO:0007669"/>
    <property type="project" value="TreeGrafter"/>
</dbReference>
<feature type="repeat" description="TPR" evidence="7">
    <location>
        <begin position="389"/>
        <end position="422"/>
    </location>
</feature>
<proteinExistence type="evidence at transcript level"/>
<evidence type="ECO:0000256" key="1">
    <source>
        <dbReference type="ARBA" id="ARBA00022618"/>
    </source>
</evidence>
<dbReference type="GO" id="GO:0051301">
    <property type="term" value="P:cell division"/>
    <property type="evidence" value="ECO:0007669"/>
    <property type="project" value="UniProtKB-KW"/>
</dbReference>
<keyword evidence="2" id="KW-0677">Repeat</keyword>
<dbReference type="SMART" id="SM00028">
    <property type="entry name" value="TPR"/>
    <property type="match status" value="6"/>
</dbReference>
<feature type="domain" description="Cdc23" evidence="9">
    <location>
        <begin position="35"/>
        <end position="328"/>
    </location>
</feature>
<evidence type="ECO:0000256" key="7">
    <source>
        <dbReference type="PROSITE-ProRule" id="PRU00339"/>
    </source>
</evidence>
<dbReference type="InterPro" id="IPR007192">
    <property type="entry name" value="APC8"/>
</dbReference>
<evidence type="ECO:0000313" key="10">
    <source>
        <dbReference type="EMBL" id="ABR16041.1"/>
    </source>
</evidence>
<feature type="repeat" description="TPR" evidence="7">
    <location>
        <begin position="457"/>
        <end position="490"/>
    </location>
</feature>
<dbReference type="InterPro" id="IPR019734">
    <property type="entry name" value="TPR_rpt"/>
</dbReference>
<dbReference type="AlphaFoldDB" id="B8LK61"/>
<dbReference type="Pfam" id="PF13414">
    <property type="entry name" value="TPR_11"/>
    <property type="match status" value="1"/>
</dbReference>
<evidence type="ECO:0000259" key="9">
    <source>
        <dbReference type="Pfam" id="PF04049"/>
    </source>
</evidence>
<dbReference type="GO" id="GO:0045842">
    <property type="term" value="P:positive regulation of mitotic metaphase/anaphase transition"/>
    <property type="evidence" value="ECO:0007669"/>
    <property type="project" value="TreeGrafter"/>
</dbReference>
<reference evidence="10" key="1">
    <citation type="submission" date="2007-06" db="EMBL/GenBank/DDBJ databases">
        <title>Full length cDNA sequences from Sitka Spruce (Picea sitchensis).</title>
        <authorList>
            <person name="Ralph S.G."/>
            <person name="Chun H.E."/>
            <person name="Liao N."/>
            <person name="Ali J."/>
            <person name="Reid K."/>
            <person name="Kolosova N."/>
            <person name="Cooper N."/>
            <person name="Cullis C."/>
            <person name="Jancsik S."/>
            <person name="Moore R."/>
            <person name="Mayo M."/>
            <person name="Wagner S."/>
            <person name="Holt R.A."/>
            <person name="Jones S.J.M."/>
            <person name="Marra M.A."/>
            <person name="Ritland C.E."/>
            <person name="Ritland K."/>
            <person name="Bohlmann J."/>
        </authorList>
    </citation>
    <scope>NUCLEOTIDE SEQUENCE</scope>
    <source>
        <tissue evidence="10">Green portion of the leader tissue</tissue>
    </source>
</reference>
<evidence type="ECO:0000256" key="6">
    <source>
        <dbReference type="ARBA" id="ARBA00023306"/>
    </source>
</evidence>
<protein>
    <recommendedName>
        <fullName evidence="9">Cdc23 domain-containing protein</fullName>
    </recommendedName>
</protein>
<feature type="repeat" description="TPR" evidence="7">
    <location>
        <begin position="423"/>
        <end position="456"/>
    </location>
</feature>
<accession>B8LK61</accession>
<feature type="region of interest" description="Disordered" evidence="8">
    <location>
        <begin position="1"/>
        <end position="27"/>
    </location>
</feature>
<feature type="region of interest" description="Disordered" evidence="8">
    <location>
        <begin position="65"/>
        <end position="116"/>
    </location>
</feature>
<dbReference type="PROSITE" id="PS50005">
    <property type="entry name" value="TPR"/>
    <property type="match status" value="3"/>
</dbReference>
<dbReference type="SUPFAM" id="SSF48452">
    <property type="entry name" value="TPR-like"/>
    <property type="match status" value="2"/>
</dbReference>
<keyword evidence="3" id="KW-0498">Mitosis</keyword>
<keyword evidence="5 7" id="KW-0802">TPR repeat</keyword>
<keyword evidence="4" id="KW-0833">Ubl conjugation pathway</keyword>
<dbReference type="EMBL" id="EF676118">
    <property type="protein sequence ID" value="ABR16041.1"/>
    <property type="molecule type" value="mRNA"/>
</dbReference>
<evidence type="ECO:0000256" key="4">
    <source>
        <dbReference type="ARBA" id="ARBA00022786"/>
    </source>
</evidence>
<dbReference type="Pfam" id="PF04049">
    <property type="entry name" value="ANAPC8"/>
    <property type="match status" value="1"/>
</dbReference>
<dbReference type="Gene3D" id="1.25.40.10">
    <property type="entry name" value="Tetratricopeptide repeat domain"/>
    <property type="match status" value="3"/>
</dbReference>
<dbReference type="PANTHER" id="PTHR12558:SF10">
    <property type="entry name" value="CELL DIVISION CYCLE PROTEIN 23 HOMOLOG"/>
    <property type="match status" value="1"/>
</dbReference>
<dbReference type="Pfam" id="PF13432">
    <property type="entry name" value="TPR_16"/>
    <property type="match status" value="1"/>
</dbReference>
<name>B8LK61_PICSI</name>
<dbReference type="PANTHER" id="PTHR12558">
    <property type="entry name" value="CELL DIVISION CYCLE 16,23,27"/>
    <property type="match status" value="1"/>
</dbReference>
<sequence>MGVAGEGKTPRRRRRLNKGLQEQEIGEEMGQKENYRLELREAVRQLRDRGLYTAAKWAAEQLVGLEEEERSVTPSPAFIRTDRGSYSSSARRERRPRAGSHELLRGGGGGGSSYSTPLVGRSHAVTMVAEYETPVFQETEVEHDRYMLAKAYFDTREYRRAAFMLRETPGKKAFFLRCYSLYLAGEKRKEEEAIELEGPLGKNDAVNSDLPGLAQELSSSHKNGTLDAFGMYMYGIVLRENGHNAAARDILVKSVDAYPWNWSAWLELQALCMDIGTLNSLELKDHWMKDFFLASAYLELQKNNEGLQKYAKLQDVFPFSEYIIGQIASGLYNSREYDQAENLYSDMLRYDPYRVDGMDIFSNILYVKESFASLSHLAHRVFSTDKYRPESCCIIGNYYSLKGQHEKAVLYFKRALKLNKNYLSAWTLMGHEYVEMKNTPSAIDTYRRAVDINPRDYRAWYGLGQTYEILAMPYYALYYYRQAAYLRPDDARMWIAIGNCYESGHLEMFDAAIKCYLRALRNNDNEGIAMHKLAKLHSNLGRHDEAARYYKMNLERMEKEHNDGPEMMDALYYLASYYKHRKDFETAEMYCSRLLDYGGPAKQNAKGLLQELKSGENLAMDVEQTTP</sequence>